<gene>
    <name evidence="1" type="ORF">GCM10010916_37750</name>
</gene>
<dbReference type="EMBL" id="BMGR01000013">
    <property type="protein sequence ID" value="GGG17368.1"/>
    <property type="molecule type" value="Genomic_DNA"/>
</dbReference>
<accession>A0A917G100</accession>
<protein>
    <submittedName>
        <fullName evidence="1">Uncharacterized protein</fullName>
    </submittedName>
</protein>
<name>A0A917G100_9BACL</name>
<reference evidence="1" key="2">
    <citation type="submission" date="2020-09" db="EMBL/GenBank/DDBJ databases">
        <authorList>
            <person name="Sun Q."/>
            <person name="Zhou Y."/>
        </authorList>
    </citation>
    <scope>NUCLEOTIDE SEQUENCE</scope>
    <source>
        <strain evidence="1">CGMCC 1.12987</strain>
    </source>
</reference>
<dbReference type="Proteomes" id="UP000644756">
    <property type="component" value="Unassembled WGS sequence"/>
</dbReference>
<comment type="caution">
    <text evidence="1">The sequence shown here is derived from an EMBL/GenBank/DDBJ whole genome shotgun (WGS) entry which is preliminary data.</text>
</comment>
<sequence length="119" mass="13332">MVGHSHGGNVAIMVANLLGEEDIRVETLVTIATPVRGYQLNQEVGQHLHAYNDRDSVQVNGGSIWLLGKARRTFSAAANVKIEVDKKYDNIEAHSAMHSNVEIWKEHIQPLLAYFYVKH</sequence>
<dbReference type="InterPro" id="IPR029058">
    <property type="entry name" value="AB_hydrolase_fold"/>
</dbReference>
<dbReference type="AlphaFoldDB" id="A0A917G100"/>
<evidence type="ECO:0000313" key="2">
    <source>
        <dbReference type="Proteomes" id="UP000644756"/>
    </source>
</evidence>
<dbReference type="SUPFAM" id="SSF53474">
    <property type="entry name" value="alpha/beta-Hydrolases"/>
    <property type="match status" value="1"/>
</dbReference>
<evidence type="ECO:0000313" key="1">
    <source>
        <dbReference type="EMBL" id="GGG17368.1"/>
    </source>
</evidence>
<dbReference type="Gene3D" id="3.40.50.1820">
    <property type="entry name" value="alpha/beta hydrolase"/>
    <property type="match status" value="1"/>
</dbReference>
<organism evidence="1 2">
    <name type="scientific">Paenibacillus abyssi</name>
    <dbReference type="NCBI Taxonomy" id="1340531"/>
    <lineage>
        <taxon>Bacteria</taxon>
        <taxon>Bacillati</taxon>
        <taxon>Bacillota</taxon>
        <taxon>Bacilli</taxon>
        <taxon>Bacillales</taxon>
        <taxon>Paenibacillaceae</taxon>
        <taxon>Paenibacillus</taxon>
    </lineage>
</organism>
<keyword evidence="2" id="KW-1185">Reference proteome</keyword>
<proteinExistence type="predicted"/>
<reference evidence="1" key="1">
    <citation type="journal article" date="2014" name="Int. J. Syst. Evol. Microbiol.">
        <title>Complete genome sequence of Corynebacterium casei LMG S-19264T (=DSM 44701T), isolated from a smear-ripened cheese.</title>
        <authorList>
            <consortium name="US DOE Joint Genome Institute (JGI-PGF)"/>
            <person name="Walter F."/>
            <person name="Albersmeier A."/>
            <person name="Kalinowski J."/>
            <person name="Ruckert C."/>
        </authorList>
    </citation>
    <scope>NUCLEOTIDE SEQUENCE</scope>
    <source>
        <strain evidence="1">CGMCC 1.12987</strain>
    </source>
</reference>